<feature type="region of interest" description="Disordered" evidence="1">
    <location>
        <begin position="151"/>
        <end position="170"/>
    </location>
</feature>
<evidence type="ECO:0000256" key="2">
    <source>
        <dbReference type="SAM" id="SignalP"/>
    </source>
</evidence>
<dbReference type="RefSeq" id="WP_166918691.1">
    <property type="nucleotide sequence ID" value="NZ_JAASRN010000001.1"/>
</dbReference>
<feature type="compositionally biased region" description="Low complexity" evidence="1">
    <location>
        <begin position="151"/>
        <end position="169"/>
    </location>
</feature>
<keyword evidence="2" id="KW-0732">Signal</keyword>
<feature type="region of interest" description="Disordered" evidence="1">
    <location>
        <begin position="314"/>
        <end position="361"/>
    </location>
</feature>
<dbReference type="EMBL" id="JAASRN010000001">
    <property type="protein sequence ID" value="NIK73452.1"/>
    <property type="molecule type" value="Genomic_DNA"/>
</dbReference>
<organism evidence="3 4">
    <name type="scientific">Thermonema lapsum</name>
    <dbReference type="NCBI Taxonomy" id="28195"/>
    <lineage>
        <taxon>Bacteria</taxon>
        <taxon>Pseudomonadati</taxon>
        <taxon>Bacteroidota</taxon>
        <taxon>Cytophagia</taxon>
        <taxon>Cytophagales</taxon>
        <taxon>Thermonemataceae</taxon>
        <taxon>Thermonema</taxon>
    </lineage>
</organism>
<feature type="signal peptide" evidence="2">
    <location>
        <begin position="1"/>
        <end position="24"/>
    </location>
</feature>
<feature type="compositionally biased region" description="Polar residues" evidence="1">
    <location>
        <begin position="326"/>
        <end position="361"/>
    </location>
</feature>
<sequence>MKHPICITWLLSAVLLCEALPAWAQKKLVPASVSAFSGISLPQGSLQDNRLLSKASAAVLLEDESTKAGVKVSEAEVLQLPGKSSGWSRSRFEELIRLAGWQLVPATSPNYGWLKRGNEYLIYYYEEKAQQTDLYFGKPEGIPAVSLPATTTVTPTTPAEPQTTTTNTGGITGTWLKTSATSSSSAYGYIKCQYNFFDDGTFVFYKKTFDAYTPQIIFRKETGSWKLTGNTLSITPTRAVVQTWSKKDNADQYGSLIKAQTVTPEVTTYTVRFVEFSELNLLLSPVDGKTTERDGMFGINSQFPNTYFYQRPPNASYLPELPPGEVSNNNTQRSPENTKPSSTSNQASTGSQTSAPTNKGTFTGTYTYNKTNWDDGWVSTIEEDKVVVTKGNIRVHLYYPLPFDDAARNAGRDYFWDNYLTKEFRILSKQYRDHGEVISALQAPYIEGTAIDPKTGRNCFLAFYVGASNGIMFPTLAIAPDEQSIRTTFPKAEDKYHSDLAAMSRYNRFAVALPDIVGKWHESSNAAMNYYNAYTGAYAGMAFAASSDEFEFFANGQYVSKHQGASGMVGNMNTYSLSYAGKATVTNWEIVLTNRHNNKTETFHAWFEAVKGGRVLYLQNKEYSGNRYLLVRELK</sequence>
<name>A0A846MQ00_9BACT</name>
<comment type="caution">
    <text evidence="3">The sequence shown here is derived from an EMBL/GenBank/DDBJ whole genome shotgun (WGS) entry which is preliminary data.</text>
</comment>
<evidence type="ECO:0000313" key="3">
    <source>
        <dbReference type="EMBL" id="NIK73452.1"/>
    </source>
</evidence>
<keyword evidence="4" id="KW-1185">Reference proteome</keyword>
<proteinExistence type="predicted"/>
<feature type="chain" id="PRO_5032673682" evidence="2">
    <location>
        <begin position="25"/>
        <end position="635"/>
    </location>
</feature>
<evidence type="ECO:0000313" key="4">
    <source>
        <dbReference type="Proteomes" id="UP000537126"/>
    </source>
</evidence>
<gene>
    <name evidence="3" type="ORF">FHS56_000938</name>
</gene>
<reference evidence="3 4" key="1">
    <citation type="submission" date="2020-03" db="EMBL/GenBank/DDBJ databases">
        <title>Genomic Encyclopedia of Type Strains, Phase IV (KMG-IV): sequencing the most valuable type-strain genomes for metagenomic binning, comparative biology and taxonomic classification.</title>
        <authorList>
            <person name="Goeker M."/>
        </authorList>
    </citation>
    <scope>NUCLEOTIDE SEQUENCE [LARGE SCALE GENOMIC DNA]</scope>
    <source>
        <strain evidence="3 4">DSM 5718</strain>
    </source>
</reference>
<dbReference type="Proteomes" id="UP000537126">
    <property type="component" value="Unassembled WGS sequence"/>
</dbReference>
<evidence type="ECO:0000256" key="1">
    <source>
        <dbReference type="SAM" id="MobiDB-lite"/>
    </source>
</evidence>
<dbReference type="AlphaFoldDB" id="A0A846MQ00"/>
<protein>
    <submittedName>
        <fullName evidence="3">Uncharacterized protein</fullName>
    </submittedName>
</protein>
<accession>A0A846MQ00</accession>